<keyword evidence="5 9" id="KW-1133">Transmembrane helix</keyword>
<dbReference type="InterPro" id="IPR017475">
    <property type="entry name" value="EPS_sugar_tfrase"/>
</dbReference>
<dbReference type="GO" id="GO:0016780">
    <property type="term" value="F:phosphotransferase activity, for other substituted phosphate groups"/>
    <property type="evidence" value="ECO:0007669"/>
    <property type="project" value="TreeGrafter"/>
</dbReference>
<keyword evidence="7" id="KW-0270">Exopolysaccharide synthesis</keyword>
<dbReference type="Gene3D" id="3.40.50.720">
    <property type="entry name" value="NAD(P)-binding Rossmann-like Domain"/>
    <property type="match status" value="1"/>
</dbReference>
<proteinExistence type="inferred from homology"/>
<keyword evidence="12" id="KW-1185">Reference proteome</keyword>
<feature type="transmembrane region" description="Helical" evidence="9">
    <location>
        <begin position="95"/>
        <end position="115"/>
    </location>
</feature>
<accession>A0A494RRK4</accession>
<feature type="domain" description="Bacterial sugar transferase" evidence="10">
    <location>
        <begin position="322"/>
        <end position="510"/>
    </location>
</feature>
<name>A0A494RRK4_9CAUL</name>
<dbReference type="RefSeq" id="WP_121483257.1">
    <property type="nucleotide sequence ID" value="NZ_CP032707.1"/>
</dbReference>
<dbReference type="PANTHER" id="PTHR30576:SF0">
    <property type="entry name" value="UNDECAPRENYL-PHOSPHATE N-ACETYLGALACTOSAMINYL 1-PHOSPHATE TRANSFERASE-RELATED"/>
    <property type="match status" value="1"/>
</dbReference>
<dbReference type="EMBL" id="CP032707">
    <property type="protein sequence ID" value="AYG96144.1"/>
    <property type="molecule type" value="Genomic_DNA"/>
</dbReference>
<evidence type="ECO:0000256" key="7">
    <source>
        <dbReference type="ARBA" id="ARBA00023169"/>
    </source>
</evidence>
<evidence type="ECO:0000256" key="8">
    <source>
        <dbReference type="SAM" id="MobiDB-lite"/>
    </source>
</evidence>
<dbReference type="InterPro" id="IPR003362">
    <property type="entry name" value="Bact_transf"/>
</dbReference>
<protein>
    <submittedName>
        <fullName evidence="11">Exopolysaccharide biosynthesis polyprenyl glycosylphosphotransferase</fullName>
    </submittedName>
</protein>
<dbReference type="Proteomes" id="UP000276984">
    <property type="component" value="Chromosome"/>
</dbReference>
<reference evidence="11 12" key="1">
    <citation type="submission" date="2018-10" db="EMBL/GenBank/DDBJ databases">
        <title>Complete genome sequence of Brevundimonas naejangsanensis BRV3.</title>
        <authorList>
            <person name="Berrios L."/>
            <person name="Ely B."/>
        </authorList>
    </citation>
    <scope>NUCLEOTIDE SEQUENCE [LARGE SCALE GENOMIC DNA]</scope>
    <source>
        <strain evidence="11 12">BRV3</strain>
    </source>
</reference>
<evidence type="ECO:0000256" key="6">
    <source>
        <dbReference type="ARBA" id="ARBA00023136"/>
    </source>
</evidence>
<comment type="similarity">
    <text evidence="2">Belongs to the bacterial sugar transferase family.</text>
</comment>
<evidence type="ECO:0000256" key="5">
    <source>
        <dbReference type="ARBA" id="ARBA00022989"/>
    </source>
</evidence>
<evidence type="ECO:0000256" key="2">
    <source>
        <dbReference type="ARBA" id="ARBA00006464"/>
    </source>
</evidence>
<evidence type="ECO:0000256" key="1">
    <source>
        <dbReference type="ARBA" id="ARBA00004141"/>
    </source>
</evidence>
<evidence type="ECO:0000259" key="10">
    <source>
        <dbReference type="Pfam" id="PF02397"/>
    </source>
</evidence>
<evidence type="ECO:0000256" key="9">
    <source>
        <dbReference type="SAM" id="Phobius"/>
    </source>
</evidence>
<sequence>MTSADTLLPTAGGADSDRRRARPGAATAAVGAKARRMRRGPFRPEVWLNTRQRAAARQRVYYFRGLDILAAGAVTLVAVDQVAEGGLAGARLLEAAPILAGGLIALGLMRSLGLYKFDRDRDPIRHLASVAAVVAAAGAAACALGLILLGKDAPLASYGRWTVATLGLLTALHSMWRLLVARWRRRGDLTPNIAVVGATRHAERLIQEALDRRDLNVLGVFDDRLARTPESIAGVPVLGEAAALLNHRLTPYLDRIVLAIDPRAEARVRDLTARLGALPIPLTLLVDPKGADQRNAALEKLARTPMPMLGGVIDPERRAFNKRLQDMALSSVALVLLAPLLLMIGLMVRLDSPGPALFRQRRHGFNQEEIVVWKFRTMRHDAADASASRQVTADDDRVTRIGRILRATSLDELPQLLNVLRGEMSLVGPRPHAIGMKTGATESARLVADYAHRHRIKPGMTGWAAIKGSRGPLHTAADVRRRVQLDVDYIERQSFWLDLWIIAVTIPVLLGDRMAIR</sequence>
<dbReference type="GO" id="GO:0000271">
    <property type="term" value="P:polysaccharide biosynthetic process"/>
    <property type="evidence" value="ECO:0007669"/>
    <property type="project" value="UniProtKB-KW"/>
</dbReference>
<evidence type="ECO:0000256" key="4">
    <source>
        <dbReference type="ARBA" id="ARBA00022692"/>
    </source>
</evidence>
<keyword evidence="4 9" id="KW-0812">Transmembrane</keyword>
<dbReference type="PANTHER" id="PTHR30576">
    <property type="entry name" value="COLANIC BIOSYNTHESIS UDP-GLUCOSE LIPID CARRIER TRANSFERASE"/>
    <property type="match status" value="1"/>
</dbReference>
<dbReference type="Pfam" id="PF02397">
    <property type="entry name" value="Bac_transf"/>
    <property type="match status" value="1"/>
</dbReference>
<feature type="region of interest" description="Disordered" evidence="8">
    <location>
        <begin position="1"/>
        <end position="30"/>
    </location>
</feature>
<keyword evidence="6 9" id="KW-0472">Membrane</keyword>
<evidence type="ECO:0000313" key="12">
    <source>
        <dbReference type="Proteomes" id="UP000276984"/>
    </source>
</evidence>
<feature type="transmembrane region" description="Helical" evidence="9">
    <location>
        <begin position="161"/>
        <end position="180"/>
    </location>
</feature>
<dbReference type="OrthoDB" id="9808602at2"/>
<evidence type="ECO:0000256" key="3">
    <source>
        <dbReference type="ARBA" id="ARBA00022679"/>
    </source>
</evidence>
<feature type="transmembrane region" description="Helical" evidence="9">
    <location>
        <begin position="327"/>
        <end position="348"/>
    </location>
</feature>
<gene>
    <name evidence="11" type="ORF">D8I30_13910</name>
</gene>
<dbReference type="GO" id="GO:0016020">
    <property type="term" value="C:membrane"/>
    <property type="evidence" value="ECO:0007669"/>
    <property type="project" value="UniProtKB-SubCell"/>
</dbReference>
<evidence type="ECO:0000313" key="11">
    <source>
        <dbReference type="EMBL" id="AYG96144.1"/>
    </source>
</evidence>
<feature type="transmembrane region" description="Helical" evidence="9">
    <location>
        <begin position="61"/>
        <end position="83"/>
    </location>
</feature>
<dbReference type="AlphaFoldDB" id="A0A494RRK4"/>
<feature type="transmembrane region" description="Helical" evidence="9">
    <location>
        <begin position="127"/>
        <end position="149"/>
    </location>
</feature>
<dbReference type="NCBIfam" id="TIGR03025">
    <property type="entry name" value="EPS_sugtrans"/>
    <property type="match status" value="1"/>
</dbReference>
<dbReference type="Pfam" id="PF13727">
    <property type="entry name" value="CoA_binding_3"/>
    <property type="match status" value="1"/>
</dbReference>
<comment type="subcellular location">
    <subcellularLocation>
        <location evidence="1">Membrane</location>
        <topology evidence="1">Multi-pass membrane protein</topology>
    </subcellularLocation>
</comment>
<organism evidence="11 12">
    <name type="scientific">Brevundimonas naejangsanensis</name>
    <dbReference type="NCBI Taxonomy" id="588932"/>
    <lineage>
        <taxon>Bacteria</taxon>
        <taxon>Pseudomonadati</taxon>
        <taxon>Pseudomonadota</taxon>
        <taxon>Alphaproteobacteria</taxon>
        <taxon>Caulobacterales</taxon>
        <taxon>Caulobacteraceae</taxon>
        <taxon>Brevundimonas</taxon>
    </lineage>
</organism>
<keyword evidence="3 11" id="KW-0808">Transferase</keyword>